<accession>A0A096BXX8</accession>
<dbReference type="GO" id="GO:0046872">
    <property type="term" value="F:metal ion binding"/>
    <property type="evidence" value="ECO:0007669"/>
    <property type="project" value="UniProtKB-KW"/>
</dbReference>
<dbReference type="EMBL" id="JRNT01000008">
    <property type="protein sequence ID" value="KGF47592.1"/>
    <property type="molecule type" value="Genomic_DNA"/>
</dbReference>
<dbReference type="Proteomes" id="UP000029628">
    <property type="component" value="Unassembled WGS sequence"/>
</dbReference>
<name>A0A096BXX8_9FIRM</name>
<keyword evidence="6" id="KW-1185">Reference proteome</keyword>
<dbReference type="Gene3D" id="3.30.70.20">
    <property type="match status" value="2"/>
</dbReference>
<keyword evidence="3" id="KW-0411">Iron-sulfur</keyword>
<evidence type="ECO:0000313" key="5">
    <source>
        <dbReference type="EMBL" id="KGF47592.1"/>
    </source>
</evidence>
<evidence type="ECO:0000256" key="3">
    <source>
        <dbReference type="ARBA" id="ARBA00023014"/>
    </source>
</evidence>
<evidence type="ECO:0000313" key="6">
    <source>
        <dbReference type="Proteomes" id="UP000029628"/>
    </source>
</evidence>
<keyword evidence="2" id="KW-0408">Iron</keyword>
<dbReference type="InterPro" id="IPR017900">
    <property type="entry name" value="4Fe4S_Fe_S_CS"/>
</dbReference>
<dbReference type="AlphaFoldDB" id="A0A096BXX8"/>
<dbReference type="PROSITE" id="PS00198">
    <property type="entry name" value="4FE4S_FER_1"/>
    <property type="match status" value="1"/>
</dbReference>
<proteinExistence type="predicted"/>
<evidence type="ECO:0000256" key="1">
    <source>
        <dbReference type="ARBA" id="ARBA00022723"/>
    </source>
</evidence>
<dbReference type="RefSeq" id="WP_038152277.1">
    <property type="nucleotide sequence ID" value="NZ_JRNT01000008.1"/>
</dbReference>
<dbReference type="Pfam" id="PF13187">
    <property type="entry name" value="Fer4_9"/>
    <property type="match status" value="1"/>
</dbReference>
<reference evidence="5 6" key="1">
    <citation type="submission" date="2014-07" db="EMBL/GenBank/DDBJ databases">
        <authorList>
            <person name="McCorrison J."/>
            <person name="Sanka R."/>
            <person name="Torralba M."/>
            <person name="Gillis M."/>
            <person name="Haft D.H."/>
            <person name="Methe B."/>
            <person name="Sutton G."/>
            <person name="Nelson K.E."/>
        </authorList>
    </citation>
    <scope>NUCLEOTIDE SEQUENCE [LARGE SCALE GENOMIC DNA]</scope>
    <source>
        <strain evidence="5 6">DNF00314</strain>
    </source>
</reference>
<dbReference type="SUPFAM" id="SSF54862">
    <property type="entry name" value="4Fe-4S ferredoxins"/>
    <property type="match status" value="1"/>
</dbReference>
<comment type="caution">
    <text evidence="5">The sequence shown here is derived from an EMBL/GenBank/DDBJ whole genome shotgun (WGS) entry which is preliminary data.</text>
</comment>
<evidence type="ECO:0000256" key="2">
    <source>
        <dbReference type="ARBA" id="ARBA00023004"/>
    </source>
</evidence>
<gene>
    <name evidence="5" type="ORF">HMPREF0872_04170</name>
</gene>
<dbReference type="GO" id="GO:0051536">
    <property type="term" value="F:iron-sulfur cluster binding"/>
    <property type="evidence" value="ECO:0007669"/>
    <property type="project" value="UniProtKB-KW"/>
</dbReference>
<evidence type="ECO:0000259" key="4">
    <source>
        <dbReference type="PROSITE" id="PS51379"/>
    </source>
</evidence>
<sequence length="76" mass="8152">MKFRITDHCVKCGACAMDCPTQCITQLPLQFYIGAGCIGCGDCYEICPVGAIEIVEDDAIEGIDTPKSEECNKASD</sequence>
<dbReference type="PROSITE" id="PS51379">
    <property type="entry name" value="4FE4S_FER_2"/>
    <property type="match status" value="2"/>
</dbReference>
<dbReference type="eggNOG" id="COG4231">
    <property type="taxonomic scope" value="Bacteria"/>
</dbReference>
<feature type="domain" description="4Fe-4S ferredoxin-type" evidence="4">
    <location>
        <begin position="1"/>
        <end position="25"/>
    </location>
</feature>
<dbReference type="InterPro" id="IPR017896">
    <property type="entry name" value="4Fe4S_Fe-S-bd"/>
</dbReference>
<feature type="domain" description="4Fe-4S ferredoxin-type" evidence="4">
    <location>
        <begin position="27"/>
        <end position="57"/>
    </location>
</feature>
<organism evidence="5 6">
    <name type="scientific">Veillonella montpellierensis DNF00314</name>
    <dbReference type="NCBI Taxonomy" id="1401067"/>
    <lineage>
        <taxon>Bacteria</taxon>
        <taxon>Bacillati</taxon>
        <taxon>Bacillota</taxon>
        <taxon>Negativicutes</taxon>
        <taxon>Veillonellales</taxon>
        <taxon>Veillonellaceae</taxon>
        <taxon>Veillonella</taxon>
    </lineage>
</organism>
<keyword evidence="1" id="KW-0479">Metal-binding</keyword>
<protein>
    <submittedName>
        <fullName evidence="5">Ferredoxin</fullName>
    </submittedName>
</protein>